<accession>A0ABS4GAI5</accession>
<organism evidence="5 6">
    <name type="scientific">Sedimentibacter acidaminivorans</name>
    <dbReference type="NCBI Taxonomy" id="913099"/>
    <lineage>
        <taxon>Bacteria</taxon>
        <taxon>Bacillati</taxon>
        <taxon>Bacillota</taxon>
        <taxon>Tissierellia</taxon>
        <taxon>Sedimentibacter</taxon>
    </lineage>
</organism>
<dbReference type="RefSeq" id="WP_209510443.1">
    <property type="nucleotide sequence ID" value="NZ_JAGGKS010000001.1"/>
</dbReference>
<dbReference type="GO" id="GO:0004419">
    <property type="term" value="F:hydroxymethylglutaryl-CoA lyase activity"/>
    <property type="evidence" value="ECO:0007669"/>
    <property type="project" value="UniProtKB-EC"/>
</dbReference>
<dbReference type="InterPro" id="IPR013785">
    <property type="entry name" value="Aldolase_TIM"/>
</dbReference>
<keyword evidence="2" id="KW-0479">Metal-binding</keyword>
<evidence type="ECO:0000256" key="3">
    <source>
        <dbReference type="ARBA" id="ARBA00023239"/>
    </source>
</evidence>
<keyword evidence="6" id="KW-1185">Reference proteome</keyword>
<dbReference type="EC" id="4.1.3.4" evidence="5"/>
<sequence length="317" mass="34366">MDLVKKIKICEVGPRDGLQNEATILTTEQKVEIIKDMIDAGFKVIEVGSFVSPKAVPQMANTDEVFKLIPMVDGVEYRTLIANVKGVERAAACGCKKVKLNVSASKAHNLANLNKTPEESVAGFKACVDKALENNIEISGSISMAFGSPWDKEIPVQDVKDIVQAYLNVGVTEISLSDASGMAYPTQVYEICSEMKKEFPQVNWWLHFHNTRGLGISNIVAGMQAGITQFDTSFAGVGGCPFVPGAAGNVSTEDVIHMCNEMNVETGIDLDKAMLISKKIVEIVGHSTDSYLLRAGKSKDLIRELPTGQIKNQVKSK</sequence>
<evidence type="ECO:0000256" key="1">
    <source>
        <dbReference type="ARBA" id="ARBA00009405"/>
    </source>
</evidence>
<comment type="similarity">
    <text evidence="1">Belongs to the HMG-CoA lyase family.</text>
</comment>
<dbReference type="EMBL" id="JAGGKS010000001">
    <property type="protein sequence ID" value="MBP1924697.1"/>
    <property type="molecule type" value="Genomic_DNA"/>
</dbReference>
<dbReference type="InterPro" id="IPR000891">
    <property type="entry name" value="PYR_CT"/>
</dbReference>
<gene>
    <name evidence="5" type="ORF">J2Z76_000550</name>
</gene>
<dbReference type="Pfam" id="PF00682">
    <property type="entry name" value="HMGL-like"/>
    <property type="match status" value="1"/>
</dbReference>
<dbReference type="CDD" id="cd07938">
    <property type="entry name" value="DRE_TIM_HMGL"/>
    <property type="match status" value="1"/>
</dbReference>
<evidence type="ECO:0000256" key="2">
    <source>
        <dbReference type="ARBA" id="ARBA00022723"/>
    </source>
</evidence>
<evidence type="ECO:0000259" key="4">
    <source>
        <dbReference type="PROSITE" id="PS50991"/>
    </source>
</evidence>
<dbReference type="PANTHER" id="PTHR42738:SF7">
    <property type="entry name" value="HYDROXYMETHYLGLUTARYL-COA LYASE"/>
    <property type="match status" value="1"/>
</dbReference>
<protein>
    <submittedName>
        <fullName evidence="5">Hydroxymethylglutaryl-CoA lyase</fullName>
        <ecNumber evidence="5">4.1.3.4</ecNumber>
    </submittedName>
</protein>
<dbReference type="InterPro" id="IPR043594">
    <property type="entry name" value="HMGL"/>
</dbReference>
<dbReference type="PANTHER" id="PTHR42738">
    <property type="entry name" value="HYDROXYMETHYLGLUTARYL-COA LYASE"/>
    <property type="match status" value="1"/>
</dbReference>
<proteinExistence type="inferred from homology"/>
<dbReference type="NCBIfam" id="NF004283">
    <property type="entry name" value="PRK05692.1"/>
    <property type="match status" value="1"/>
</dbReference>
<keyword evidence="3 5" id="KW-0456">Lyase</keyword>
<name>A0ABS4GAI5_9FIRM</name>
<dbReference type="PROSITE" id="PS50991">
    <property type="entry name" value="PYR_CT"/>
    <property type="match status" value="1"/>
</dbReference>
<reference evidence="5 6" key="1">
    <citation type="submission" date="2021-03" db="EMBL/GenBank/DDBJ databases">
        <title>Genomic Encyclopedia of Type Strains, Phase IV (KMG-IV): sequencing the most valuable type-strain genomes for metagenomic binning, comparative biology and taxonomic classification.</title>
        <authorList>
            <person name="Goeker M."/>
        </authorList>
    </citation>
    <scope>NUCLEOTIDE SEQUENCE [LARGE SCALE GENOMIC DNA]</scope>
    <source>
        <strain evidence="5 6">DSM 24004</strain>
    </source>
</reference>
<feature type="domain" description="Pyruvate carboxyltransferase" evidence="4">
    <location>
        <begin position="7"/>
        <end position="274"/>
    </location>
</feature>
<dbReference type="Gene3D" id="3.20.20.70">
    <property type="entry name" value="Aldolase class I"/>
    <property type="match status" value="1"/>
</dbReference>
<dbReference type="Proteomes" id="UP001519342">
    <property type="component" value="Unassembled WGS sequence"/>
</dbReference>
<dbReference type="SUPFAM" id="SSF51569">
    <property type="entry name" value="Aldolase"/>
    <property type="match status" value="1"/>
</dbReference>
<evidence type="ECO:0000313" key="6">
    <source>
        <dbReference type="Proteomes" id="UP001519342"/>
    </source>
</evidence>
<comment type="caution">
    <text evidence="5">The sequence shown here is derived from an EMBL/GenBank/DDBJ whole genome shotgun (WGS) entry which is preliminary data.</text>
</comment>
<evidence type="ECO:0000313" key="5">
    <source>
        <dbReference type="EMBL" id="MBP1924697.1"/>
    </source>
</evidence>